<evidence type="ECO:0000259" key="8">
    <source>
        <dbReference type="Pfam" id="PF20684"/>
    </source>
</evidence>
<evidence type="ECO:0000256" key="3">
    <source>
        <dbReference type="ARBA" id="ARBA00022989"/>
    </source>
</evidence>
<feature type="transmembrane region" description="Helical" evidence="6">
    <location>
        <begin position="217"/>
        <end position="240"/>
    </location>
</feature>
<evidence type="ECO:0000256" key="7">
    <source>
        <dbReference type="SAM" id="SignalP"/>
    </source>
</evidence>
<dbReference type="OrthoDB" id="2496787at2759"/>
<feature type="domain" description="Rhodopsin" evidence="8">
    <location>
        <begin position="132"/>
        <end position="379"/>
    </location>
</feature>
<feature type="transmembrane region" description="Helical" evidence="6">
    <location>
        <begin position="186"/>
        <end position="205"/>
    </location>
</feature>
<evidence type="ECO:0000256" key="4">
    <source>
        <dbReference type="ARBA" id="ARBA00023136"/>
    </source>
</evidence>
<keyword evidence="10" id="KW-1185">Reference proteome</keyword>
<dbReference type="Proteomes" id="UP000225277">
    <property type="component" value="Unassembled WGS sequence"/>
</dbReference>
<dbReference type="AlphaFoldDB" id="A0A2D3VL12"/>
<feature type="signal peptide" evidence="7">
    <location>
        <begin position="1"/>
        <end position="22"/>
    </location>
</feature>
<dbReference type="STRING" id="112498.A0A2D3VL12"/>
<dbReference type="EMBL" id="FJUY01000015">
    <property type="protein sequence ID" value="CZT23154.1"/>
    <property type="molecule type" value="Genomic_DNA"/>
</dbReference>
<keyword evidence="2 6" id="KW-0812">Transmembrane</keyword>
<feature type="transmembrane region" description="Helical" evidence="6">
    <location>
        <begin position="356"/>
        <end position="378"/>
    </location>
</feature>
<evidence type="ECO:0000313" key="9">
    <source>
        <dbReference type="EMBL" id="CZT23154.1"/>
    </source>
</evidence>
<organism evidence="9 10">
    <name type="scientific">Ramularia collo-cygni</name>
    <dbReference type="NCBI Taxonomy" id="112498"/>
    <lineage>
        <taxon>Eukaryota</taxon>
        <taxon>Fungi</taxon>
        <taxon>Dikarya</taxon>
        <taxon>Ascomycota</taxon>
        <taxon>Pezizomycotina</taxon>
        <taxon>Dothideomycetes</taxon>
        <taxon>Dothideomycetidae</taxon>
        <taxon>Mycosphaerellales</taxon>
        <taxon>Mycosphaerellaceae</taxon>
        <taxon>Ramularia</taxon>
    </lineage>
</organism>
<proteinExistence type="inferred from homology"/>
<feature type="transmembrane region" description="Helical" evidence="6">
    <location>
        <begin position="114"/>
        <end position="135"/>
    </location>
</feature>
<protein>
    <recommendedName>
        <fullName evidence="8">Rhodopsin domain-containing protein</fullName>
    </recommendedName>
</protein>
<dbReference type="InterPro" id="IPR049326">
    <property type="entry name" value="Rhodopsin_dom_fungi"/>
</dbReference>
<keyword evidence="4 6" id="KW-0472">Membrane</keyword>
<dbReference type="Pfam" id="PF20684">
    <property type="entry name" value="Fung_rhodopsin"/>
    <property type="match status" value="1"/>
</dbReference>
<evidence type="ECO:0000256" key="1">
    <source>
        <dbReference type="ARBA" id="ARBA00004141"/>
    </source>
</evidence>
<evidence type="ECO:0000256" key="6">
    <source>
        <dbReference type="SAM" id="Phobius"/>
    </source>
</evidence>
<evidence type="ECO:0000256" key="5">
    <source>
        <dbReference type="ARBA" id="ARBA00038359"/>
    </source>
</evidence>
<feature type="chain" id="PRO_5013682859" description="Rhodopsin domain-containing protein" evidence="7">
    <location>
        <begin position="23"/>
        <end position="480"/>
    </location>
</feature>
<dbReference type="PANTHER" id="PTHR33048:SF47">
    <property type="entry name" value="INTEGRAL MEMBRANE PROTEIN-RELATED"/>
    <property type="match status" value="1"/>
</dbReference>
<comment type="similarity">
    <text evidence="5">Belongs to the SAT4 family.</text>
</comment>
<dbReference type="GO" id="GO:0016020">
    <property type="term" value="C:membrane"/>
    <property type="evidence" value="ECO:0007669"/>
    <property type="project" value="UniProtKB-SubCell"/>
</dbReference>
<feature type="transmembrane region" description="Helical" evidence="6">
    <location>
        <begin position="316"/>
        <end position="336"/>
    </location>
</feature>
<sequence length="480" mass="52713">MQARLWLLLLPVALLSIGRVLGDELTSPPSGNASILLPRQAGVVSPCVAKCFTDIFPQFDCPDLTECVCHNLELRDAVGNCILASGCNIAEAFASQASQADICHYPVRDRSPTIVVVGAILLTCAIAAAILRALARGTWSGGAGYGADDYVLFLCCLPLIGVTTAVYKAVMEGLGQDIYRLTIPRIQGVLMAIFGTKASFCLLYLRIWKDGDVIFRWACWITLTILTVALIGFEFSTIFICESITQPRQAFLTVPGNPPSHIWEVLTRASTLNCINRNPQLYTVSTVNIIMDVVVLLLPVRNILQLQLNLARKLGLLATFMIGFAVTGVSITQLYFLVKNVSKIQNPSWDYFPIALWRMTEVYLSIVCCCMPMMPGLFNRLFARASESVHVPSIVNQIWSKTSGTTADTVDSDTLREWRGPHGEPLGKWRSVRRHDRAGRISGPYDSETALEMADRGVSPLDAPLQADEIALRRDGDVSE</sequence>
<gene>
    <name evidence="9" type="ORF">RCC_08864</name>
</gene>
<keyword evidence="3 6" id="KW-1133">Transmembrane helix</keyword>
<accession>A0A2D3VL12</accession>
<keyword evidence="7" id="KW-0732">Signal</keyword>
<dbReference type="GeneID" id="35603944"/>
<evidence type="ECO:0000256" key="2">
    <source>
        <dbReference type="ARBA" id="ARBA00022692"/>
    </source>
</evidence>
<name>A0A2D3VL12_9PEZI</name>
<dbReference type="RefSeq" id="XP_023629878.1">
    <property type="nucleotide sequence ID" value="XM_023774110.1"/>
</dbReference>
<dbReference type="PANTHER" id="PTHR33048">
    <property type="entry name" value="PTH11-LIKE INTEGRAL MEMBRANE PROTEIN (AFU_ORTHOLOGUE AFUA_5G11245)"/>
    <property type="match status" value="1"/>
</dbReference>
<reference evidence="9 10" key="1">
    <citation type="submission" date="2016-03" db="EMBL/GenBank/DDBJ databases">
        <authorList>
            <person name="Ploux O."/>
        </authorList>
    </citation>
    <scope>NUCLEOTIDE SEQUENCE [LARGE SCALE GENOMIC DNA]</scope>
    <source>
        <strain evidence="9 10">URUG2</strain>
    </source>
</reference>
<feature type="transmembrane region" description="Helical" evidence="6">
    <location>
        <begin position="147"/>
        <end position="166"/>
    </location>
</feature>
<comment type="subcellular location">
    <subcellularLocation>
        <location evidence="1">Membrane</location>
        <topology evidence="1">Multi-pass membrane protein</topology>
    </subcellularLocation>
</comment>
<dbReference type="InterPro" id="IPR052337">
    <property type="entry name" value="SAT4-like"/>
</dbReference>
<evidence type="ECO:0000313" key="10">
    <source>
        <dbReference type="Proteomes" id="UP000225277"/>
    </source>
</evidence>